<dbReference type="EMBL" id="BQNB010018487">
    <property type="protein sequence ID" value="GJT74962.1"/>
    <property type="molecule type" value="Genomic_DNA"/>
</dbReference>
<evidence type="ECO:0000259" key="1">
    <source>
        <dbReference type="Pfam" id="PF15072"/>
    </source>
</evidence>
<dbReference type="PANTHER" id="PTHR14523:SF1">
    <property type="entry name" value="HOMOLOGOUS RECOMBINATION OB-FOLD PROTEIN"/>
    <property type="match status" value="1"/>
</dbReference>
<gene>
    <name evidence="2" type="ORF">Tco_1041687</name>
</gene>
<dbReference type="InterPro" id="IPR058570">
    <property type="entry name" value="HROB_OB"/>
</dbReference>
<organism evidence="2 3">
    <name type="scientific">Tanacetum coccineum</name>
    <dbReference type="NCBI Taxonomy" id="301880"/>
    <lineage>
        <taxon>Eukaryota</taxon>
        <taxon>Viridiplantae</taxon>
        <taxon>Streptophyta</taxon>
        <taxon>Embryophyta</taxon>
        <taxon>Tracheophyta</taxon>
        <taxon>Spermatophyta</taxon>
        <taxon>Magnoliopsida</taxon>
        <taxon>eudicotyledons</taxon>
        <taxon>Gunneridae</taxon>
        <taxon>Pentapetalae</taxon>
        <taxon>asterids</taxon>
        <taxon>campanulids</taxon>
        <taxon>Asterales</taxon>
        <taxon>Asteraceae</taxon>
        <taxon>Asteroideae</taxon>
        <taxon>Anthemideae</taxon>
        <taxon>Anthemidinae</taxon>
        <taxon>Tanacetum</taxon>
    </lineage>
</organism>
<reference evidence="2" key="2">
    <citation type="submission" date="2022-01" db="EMBL/GenBank/DDBJ databases">
        <authorList>
            <person name="Yamashiro T."/>
            <person name="Shiraishi A."/>
            <person name="Satake H."/>
            <person name="Nakayama K."/>
        </authorList>
    </citation>
    <scope>NUCLEOTIDE SEQUENCE</scope>
</reference>
<evidence type="ECO:0000313" key="3">
    <source>
        <dbReference type="Proteomes" id="UP001151760"/>
    </source>
</evidence>
<proteinExistence type="predicted"/>
<protein>
    <recommendedName>
        <fullName evidence="1">Homologous recombination OB-fold protein OB-fold domain-containing protein</fullName>
    </recommendedName>
</protein>
<dbReference type="Pfam" id="PF15072">
    <property type="entry name" value="HROB"/>
    <property type="match status" value="1"/>
</dbReference>
<keyword evidence="3" id="KW-1185">Reference proteome</keyword>
<evidence type="ECO:0000313" key="2">
    <source>
        <dbReference type="EMBL" id="GJT74962.1"/>
    </source>
</evidence>
<dbReference type="PANTHER" id="PTHR14523">
    <property type="entry name" value="UNCHARACTERIZED PROTEIN C17ORF53 HOMOLOG"/>
    <property type="match status" value="1"/>
</dbReference>
<comment type="caution">
    <text evidence="2">The sequence shown here is derived from an EMBL/GenBank/DDBJ whole genome shotgun (WGS) entry which is preliminary data.</text>
</comment>
<sequence>MVKATSKSQNLLKIGMLVWWEDDSELRQKEERFSRHVAWIGGKLIQLMHTKMVPEQVKTMKIQAGVQVSRPGELRRYLQLWKCFGRLYFVVIVLDRNIRPLPIYAVTSLHPDLLEFSLVMFTTITPGHAVIIQAAKLLKQTDIQDGGDGCAMLTQEYMKKVVEDMGEDEDFKSGSWVSATDYVNANGGSVSGCLGDIKNFLNNGKLDQVFAIVKSCSLNMIGDLTVTMKDILGTIPGTIHHKVIDDGGYGKDITIGAALILANLQVCGNVTHQEMADEEVLNLALKEEARQAQAEHEWLEKCRQEEELDEEHERQLWGFYDTF</sequence>
<accession>A0ABQ5GJ95</accession>
<feature type="domain" description="Homologous recombination OB-fold protein OB-fold" evidence="1">
    <location>
        <begin position="205"/>
        <end position="267"/>
    </location>
</feature>
<reference evidence="2" key="1">
    <citation type="journal article" date="2022" name="Int. J. Mol. Sci.">
        <title>Draft Genome of Tanacetum Coccineum: Genomic Comparison of Closely Related Tanacetum-Family Plants.</title>
        <authorList>
            <person name="Yamashiro T."/>
            <person name="Shiraishi A."/>
            <person name="Nakayama K."/>
            <person name="Satake H."/>
        </authorList>
    </citation>
    <scope>NUCLEOTIDE SEQUENCE</scope>
</reference>
<dbReference type="InterPro" id="IPR028045">
    <property type="entry name" value="HROB"/>
</dbReference>
<dbReference type="Proteomes" id="UP001151760">
    <property type="component" value="Unassembled WGS sequence"/>
</dbReference>
<name>A0ABQ5GJ95_9ASTR</name>